<dbReference type="InterPro" id="IPR028359">
    <property type="entry name" value="UDP_ManNAc/GlcNAc_DH"/>
</dbReference>
<dbReference type="GO" id="GO:0000271">
    <property type="term" value="P:polysaccharide biosynthetic process"/>
    <property type="evidence" value="ECO:0007669"/>
    <property type="project" value="InterPro"/>
</dbReference>
<sequence length="422" mass="44956">MRADVTVCGLGYVGLALAQQMSTSGMVVIGYDVDPVVTAELAAGRSHIDDVLDDDLTAMSIAGFTVSSDPAALGASDAVVICVPTPLDAEGAPDLGAVRSAAAAVGARLRPGMLVVLESTSFPGTTDEVVRPILEQTSGLTAGVDFHLAFSPERIDPGNRVRTMAKTPKVVGGYTPGCRTRAIELYGRFVEKVVRARGTREAEMAKLLENTYRHVNIALVNEMAIFCHRFGIDIWDVVDCAATKPFGFEPFRPGPGVGGHCIPVDPHYLAFKARSVGLESTLIDAAERINAGMPAYVVERCADLLRTHGGELAGAHVLLLGVTYKPNIRDVRMSPAYDVVRDLRARGARVSYHDPFTPRFTVDGEPVPATADLTAALRAADLSLLLQDHTAHQPEVLTAHARLLFDARGVLAHAGDPHVEVL</sequence>
<dbReference type="PANTHER" id="PTHR43491:SF1">
    <property type="entry name" value="UDP-N-ACETYL-D-MANNOSAMINE DEHYDROGENASE"/>
    <property type="match status" value="1"/>
</dbReference>
<dbReference type="InterPro" id="IPR001732">
    <property type="entry name" value="UDP-Glc/GDP-Man_DH_N"/>
</dbReference>
<dbReference type="InterPro" id="IPR014027">
    <property type="entry name" value="UDP-Glc/GDP-Man_DH_C"/>
</dbReference>
<dbReference type="Proteomes" id="UP000053246">
    <property type="component" value="Unassembled WGS sequence"/>
</dbReference>
<dbReference type="PIRSF" id="PIRSF000124">
    <property type="entry name" value="UDPglc_GDPman_dh"/>
    <property type="match status" value="1"/>
</dbReference>
<dbReference type="SUPFAM" id="SSF51735">
    <property type="entry name" value="NAD(P)-binding Rossmann-fold domains"/>
    <property type="match status" value="1"/>
</dbReference>
<dbReference type="NCBIfam" id="TIGR03026">
    <property type="entry name" value="NDP-sugDHase"/>
    <property type="match status" value="1"/>
</dbReference>
<evidence type="ECO:0000259" key="4">
    <source>
        <dbReference type="SMART" id="SM00984"/>
    </source>
</evidence>
<dbReference type="SUPFAM" id="SSF48179">
    <property type="entry name" value="6-phosphogluconate dehydrogenase C-terminal domain-like"/>
    <property type="match status" value="1"/>
</dbReference>
<dbReference type="GO" id="GO:0016616">
    <property type="term" value="F:oxidoreductase activity, acting on the CH-OH group of donors, NAD or NADP as acceptor"/>
    <property type="evidence" value="ECO:0007669"/>
    <property type="project" value="InterPro"/>
</dbReference>
<dbReference type="Pfam" id="PF03721">
    <property type="entry name" value="UDPG_MGDP_dh_N"/>
    <property type="match status" value="1"/>
</dbReference>
<keyword evidence="2" id="KW-0520">NAD</keyword>
<dbReference type="SMART" id="SM00984">
    <property type="entry name" value="UDPG_MGDP_dh_C"/>
    <property type="match status" value="1"/>
</dbReference>
<dbReference type="SUPFAM" id="SSF52413">
    <property type="entry name" value="UDP-glucose/GDP-mannose dehydrogenase C-terminal domain"/>
    <property type="match status" value="1"/>
</dbReference>
<feature type="domain" description="UDP-glucose/GDP-mannose dehydrogenase C-terminal" evidence="4">
    <location>
        <begin position="318"/>
        <end position="413"/>
    </location>
</feature>
<dbReference type="RefSeq" id="WP_043721370.1">
    <property type="nucleotide sequence ID" value="NZ_LMWI01000002.1"/>
</dbReference>
<comment type="caution">
    <text evidence="5">The sequence shown here is derived from an EMBL/GenBank/DDBJ whole genome shotgun (WGS) entry which is preliminary data.</text>
</comment>
<dbReference type="AlphaFoldDB" id="A0A9X0I212"/>
<evidence type="ECO:0000313" key="6">
    <source>
        <dbReference type="Proteomes" id="UP000053246"/>
    </source>
</evidence>
<comment type="similarity">
    <text evidence="3">Belongs to the UDP-glucose/GDP-mannose dehydrogenase family.</text>
</comment>
<keyword evidence="1" id="KW-0560">Oxidoreductase</keyword>
<protein>
    <submittedName>
        <fullName evidence="5">UDP-N-acetyl-D-glucosamine dehydrogenase</fullName>
    </submittedName>
</protein>
<dbReference type="InterPro" id="IPR008927">
    <property type="entry name" value="6-PGluconate_DH-like_C_sf"/>
</dbReference>
<proteinExistence type="inferred from homology"/>
<keyword evidence="6" id="KW-1185">Reference proteome</keyword>
<dbReference type="Pfam" id="PF03720">
    <property type="entry name" value="UDPG_MGDP_dh_C"/>
    <property type="match status" value="1"/>
</dbReference>
<evidence type="ECO:0000256" key="2">
    <source>
        <dbReference type="ARBA" id="ARBA00023027"/>
    </source>
</evidence>
<gene>
    <name evidence="5" type="ORF">ADL17_19900</name>
</gene>
<dbReference type="PANTHER" id="PTHR43491">
    <property type="entry name" value="UDP-N-ACETYL-D-MANNOSAMINE DEHYDROGENASE"/>
    <property type="match status" value="1"/>
</dbReference>
<organism evidence="5 6">
    <name type="scientific">Micromonospora maris</name>
    <dbReference type="NCBI Taxonomy" id="1003110"/>
    <lineage>
        <taxon>Bacteria</taxon>
        <taxon>Bacillati</taxon>
        <taxon>Actinomycetota</taxon>
        <taxon>Actinomycetes</taxon>
        <taxon>Micromonosporales</taxon>
        <taxon>Micromonosporaceae</taxon>
        <taxon>Micromonospora</taxon>
    </lineage>
</organism>
<dbReference type="EMBL" id="LMWI01000002">
    <property type="protein sequence ID" value="KUJ45345.1"/>
    <property type="molecule type" value="Genomic_DNA"/>
</dbReference>
<dbReference type="InterPro" id="IPR036291">
    <property type="entry name" value="NAD(P)-bd_dom_sf"/>
</dbReference>
<name>A0A9X0I212_9ACTN</name>
<evidence type="ECO:0000256" key="3">
    <source>
        <dbReference type="PIRNR" id="PIRNR000124"/>
    </source>
</evidence>
<dbReference type="GO" id="GO:0051287">
    <property type="term" value="F:NAD binding"/>
    <property type="evidence" value="ECO:0007669"/>
    <property type="project" value="InterPro"/>
</dbReference>
<dbReference type="InterPro" id="IPR014026">
    <property type="entry name" value="UDP-Glc/GDP-Man_DH_dimer"/>
</dbReference>
<evidence type="ECO:0000313" key="5">
    <source>
        <dbReference type="EMBL" id="KUJ45345.1"/>
    </source>
</evidence>
<dbReference type="InterPro" id="IPR036220">
    <property type="entry name" value="UDP-Glc/GDP-Man_DH_C_sf"/>
</dbReference>
<dbReference type="Gene3D" id="3.40.50.720">
    <property type="entry name" value="NAD(P)-binding Rossmann-like Domain"/>
    <property type="match status" value="2"/>
</dbReference>
<dbReference type="GO" id="GO:0016628">
    <property type="term" value="F:oxidoreductase activity, acting on the CH-CH group of donors, NAD or NADP as acceptor"/>
    <property type="evidence" value="ECO:0007669"/>
    <property type="project" value="InterPro"/>
</dbReference>
<dbReference type="InterPro" id="IPR017476">
    <property type="entry name" value="UDP-Glc/GDP-Man"/>
</dbReference>
<accession>A0A9X0I212</accession>
<evidence type="ECO:0000256" key="1">
    <source>
        <dbReference type="ARBA" id="ARBA00023002"/>
    </source>
</evidence>
<reference evidence="5 6" key="1">
    <citation type="submission" date="2015-10" db="EMBL/GenBank/DDBJ databases">
        <authorList>
            <person name="Ju K.-S."/>
            <person name="Doroghazi J.R."/>
            <person name="Metcalf W.W."/>
        </authorList>
    </citation>
    <scope>NUCLEOTIDE SEQUENCE [LARGE SCALE GENOMIC DNA]</scope>
    <source>
        <strain evidence="5 6">NRRL B-24793</strain>
    </source>
</reference>
<dbReference type="PIRSF" id="PIRSF500136">
    <property type="entry name" value="UDP_ManNAc_DH"/>
    <property type="match status" value="1"/>
</dbReference>
<dbReference type="Pfam" id="PF00984">
    <property type="entry name" value="UDPG_MGDP_dh"/>
    <property type="match status" value="1"/>
</dbReference>